<dbReference type="Proteomes" id="UP000004926">
    <property type="component" value="Chromosome"/>
</dbReference>
<evidence type="ECO:0000256" key="1">
    <source>
        <dbReference type="SAM" id="MobiDB-lite"/>
    </source>
</evidence>
<name>H5X7C4_9PSEU</name>
<reference evidence="3 4" key="1">
    <citation type="journal article" date="2012" name="Stand. Genomic Sci.">
        <title>Genome sequence of the ocean sediment bacterium Saccharomonospora marina type strain (XMU15(T)).</title>
        <authorList>
            <person name="Klenk H.P."/>
            <person name="Lu M."/>
            <person name="Lucas S."/>
            <person name="Lapidus A."/>
            <person name="Copeland A."/>
            <person name="Pitluck S."/>
            <person name="Goodwin L.A."/>
            <person name="Han C."/>
            <person name="Tapia R."/>
            <person name="Brambilla E.M."/>
            <person name="Potter G."/>
            <person name="Land M."/>
            <person name="Ivanova N."/>
            <person name="Rohde M."/>
            <person name="Goker M."/>
            <person name="Detter J.C."/>
            <person name="Li W.J."/>
            <person name="Kyrpides N.C."/>
            <person name="Woyke T."/>
        </authorList>
    </citation>
    <scope>NUCLEOTIDE SEQUENCE [LARGE SCALE GENOMIC DNA]</scope>
    <source>
        <strain evidence="3 4">XMU15</strain>
    </source>
</reference>
<dbReference type="Pfam" id="PF17270">
    <property type="entry name" value="DUF5336"/>
    <property type="match status" value="1"/>
</dbReference>
<dbReference type="STRING" id="882083.SacmaDRAFT_0789"/>
<evidence type="ECO:0000313" key="4">
    <source>
        <dbReference type="Proteomes" id="UP000004926"/>
    </source>
</evidence>
<evidence type="ECO:0000256" key="2">
    <source>
        <dbReference type="SAM" id="Phobius"/>
    </source>
</evidence>
<keyword evidence="2" id="KW-0472">Membrane</keyword>
<keyword evidence="2" id="KW-1133">Transmembrane helix</keyword>
<evidence type="ECO:0000313" key="3">
    <source>
        <dbReference type="EMBL" id="EHR49085.1"/>
    </source>
</evidence>
<dbReference type="OrthoDB" id="3698541at2"/>
<dbReference type="EMBL" id="CM001439">
    <property type="protein sequence ID" value="EHR49085.1"/>
    <property type="molecule type" value="Genomic_DNA"/>
</dbReference>
<organism evidence="3 4">
    <name type="scientific">Saccharomonospora marina XMU15</name>
    <dbReference type="NCBI Taxonomy" id="882083"/>
    <lineage>
        <taxon>Bacteria</taxon>
        <taxon>Bacillati</taxon>
        <taxon>Actinomycetota</taxon>
        <taxon>Actinomycetes</taxon>
        <taxon>Pseudonocardiales</taxon>
        <taxon>Pseudonocardiaceae</taxon>
        <taxon>Saccharomonospora</taxon>
    </lineage>
</organism>
<dbReference type="InterPro" id="IPR035166">
    <property type="entry name" value="DUF5336"/>
</dbReference>
<accession>H5X7C4</accession>
<proteinExistence type="predicted"/>
<feature type="transmembrane region" description="Helical" evidence="2">
    <location>
        <begin position="70"/>
        <end position="90"/>
    </location>
</feature>
<protein>
    <submittedName>
        <fullName evidence="3">Uncharacterized protein</fullName>
    </submittedName>
</protein>
<gene>
    <name evidence="3" type="ORF">SacmaDRAFT_0789</name>
</gene>
<feature type="transmembrane region" description="Helical" evidence="2">
    <location>
        <begin position="122"/>
        <end position="146"/>
    </location>
</feature>
<feature type="transmembrane region" description="Helical" evidence="2">
    <location>
        <begin position="97"/>
        <end position="116"/>
    </location>
</feature>
<dbReference type="eggNOG" id="ENOG502ZT2G">
    <property type="taxonomic scope" value="Bacteria"/>
</dbReference>
<sequence length="248" mass="24882">MSFPSGAPGGFPGQGPHQPQQPHPGPAPSGAGPKIALPQLLFLVTAGLGALNLFLGFASIGTGASFYESAWAWVPALLLISGATAAFNLLPGGDKPGAWPAAFAAGAMLPFLFGVFQSEGSLAAGGVLVLIFGILQLLAAVAAYLFEAGVLKPPSPPQAAGPYGHGPYAQQPGGFGQQQFGQQPPPDSGGMAQPTKFAQPVQPGQPGQQPTQQPTQYAPQHGQFFQPSAESGQQGGPGTPPGGNQTGS</sequence>
<dbReference type="HOGENOM" id="CLU_1041654_0_0_11"/>
<keyword evidence="2" id="KW-0812">Transmembrane</keyword>
<keyword evidence="4" id="KW-1185">Reference proteome</keyword>
<feature type="region of interest" description="Disordered" evidence="1">
    <location>
        <begin position="157"/>
        <end position="248"/>
    </location>
</feature>
<dbReference type="AlphaFoldDB" id="H5X7C4"/>
<feature type="transmembrane region" description="Helical" evidence="2">
    <location>
        <begin position="40"/>
        <end position="64"/>
    </location>
</feature>
<feature type="compositionally biased region" description="Low complexity" evidence="1">
    <location>
        <begin position="198"/>
        <end position="220"/>
    </location>
</feature>
<feature type="region of interest" description="Disordered" evidence="1">
    <location>
        <begin position="1"/>
        <end position="30"/>
    </location>
</feature>